<dbReference type="SMART" id="SM00829">
    <property type="entry name" value="PKS_ER"/>
    <property type="match status" value="1"/>
</dbReference>
<evidence type="ECO:0000313" key="5">
    <source>
        <dbReference type="Proteomes" id="UP001285441"/>
    </source>
</evidence>
<dbReference type="PANTHER" id="PTHR45348">
    <property type="entry name" value="HYPOTHETICAL OXIDOREDUCTASE (EUROFUNG)"/>
    <property type="match status" value="1"/>
</dbReference>
<dbReference type="Proteomes" id="UP001285441">
    <property type="component" value="Unassembled WGS sequence"/>
</dbReference>
<dbReference type="GO" id="GO:0016651">
    <property type="term" value="F:oxidoreductase activity, acting on NAD(P)H"/>
    <property type="evidence" value="ECO:0007669"/>
    <property type="project" value="InterPro"/>
</dbReference>
<dbReference type="EMBL" id="JAULSW010000010">
    <property type="protein sequence ID" value="KAK3368376.1"/>
    <property type="molecule type" value="Genomic_DNA"/>
</dbReference>
<feature type="domain" description="Enoyl reductase (ER)" evidence="3">
    <location>
        <begin position="11"/>
        <end position="344"/>
    </location>
</feature>
<keyword evidence="2" id="KW-0560">Oxidoreductase</keyword>
<sequence>MATQTGITIAGPNEPYTVVDNIPRPTCGPTQALVKSLFVGLNPVEPFMQHTGVLIAEFPAVIGSDVSGVVLEVGSECKKLEKGEYVFGCVPVGLNKFSPFQETFLAEEDWTFKKGERVGLEEACTVGAGVLTAGLALIDGQGLKVPAPGTNAEQKDSWVIVMGGSGSVGQYACQIAKLCGYKVLASCSPSKDEIARKAGATATFNNRAPIDEQLGLIERITGGQFGRIFDASVQAVQLSIKALEAISKESDKYFASADDWSEMDVPDSISVYRVQLGLLGRADNPLSKRVTDQVAEMVRIFEGQIEAGGLRPLDYELAPGMGWDKVIEGIANLEAGKAIKKSVVKVQEE</sequence>
<evidence type="ECO:0000259" key="3">
    <source>
        <dbReference type="SMART" id="SM00829"/>
    </source>
</evidence>
<dbReference type="InterPro" id="IPR020843">
    <property type="entry name" value="ER"/>
</dbReference>
<dbReference type="Gene3D" id="3.90.180.10">
    <property type="entry name" value="Medium-chain alcohol dehydrogenases, catalytic domain"/>
    <property type="match status" value="1"/>
</dbReference>
<keyword evidence="5" id="KW-1185">Reference proteome</keyword>
<dbReference type="Pfam" id="PF08240">
    <property type="entry name" value="ADH_N"/>
    <property type="match status" value="1"/>
</dbReference>
<evidence type="ECO:0000313" key="4">
    <source>
        <dbReference type="EMBL" id="KAK3368376.1"/>
    </source>
</evidence>
<reference evidence="4" key="2">
    <citation type="submission" date="2023-06" db="EMBL/GenBank/DDBJ databases">
        <authorList>
            <consortium name="Lawrence Berkeley National Laboratory"/>
            <person name="Haridas S."/>
            <person name="Hensen N."/>
            <person name="Bonometti L."/>
            <person name="Westerberg I."/>
            <person name="Brannstrom I.O."/>
            <person name="Guillou S."/>
            <person name="Cros-Aarteil S."/>
            <person name="Calhoun S."/>
            <person name="Kuo A."/>
            <person name="Mondo S."/>
            <person name="Pangilinan J."/>
            <person name="Riley R."/>
            <person name="LaButti K."/>
            <person name="Andreopoulos B."/>
            <person name="Lipzen A."/>
            <person name="Chen C."/>
            <person name="Yanf M."/>
            <person name="Daum C."/>
            <person name="Ng V."/>
            <person name="Clum A."/>
            <person name="Steindorff A."/>
            <person name="Ohm R."/>
            <person name="Martin F."/>
            <person name="Silar P."/>
            <person name="Natvig D."/>
            <person name="Lalanne C."/>
            <person name="Gautier V."/>
            <person name="Ament-velasquez S.L."/>
            <person name="Kruys A."/>
            <person name="Hutchinson M.I."/>
            <person name="Powell A.J."/>
            <person name="Barry K."/>
            <person name="Miller A.N."/>
            <person name="Grigoriev I.V."/>
            <person name="Debuchy R."/>
            <person name="Gladieux P."/>
            <person name="Thoren M.H."/>
            <person name="Johannesson H."/>
        </authorList>
    </citation>
    <scope>NUCLEOTIDE SEQUENCE</scope>
    <source>
        <strain evidence="4">CBS 232.78</strain>
    </source>
</reference>
<accession>A0AAE0K1K4</accession>
<dbReference type="InterPro" id="IPR011032">
    <property type="entry name" value="GroES-like_sf"/>
</dbReference>
<organism evidence="4 5">
    <name type="scientific">Podospora didyma</name>
    <dbReference type="NCBI Taxonomy" id="330526"/>
    <lineage>
        <taxon>Eukaryota</taxon>
        <taxon>Fungi</taxon>
        <taxon>Dikarya</taxon>
        <taxon>Ascomycota</taxon>
        <taxon>Pezizomycotina</taxon>
        <taxon>Sordariomycetes</taxon>
        <taxon>Sordariomycetidae</taxon>
        <taxon>Sordariales</taxon>
        <taxon>Podosporaceae</taxon>
        <taxon>Podospora</taxon>
    </lineage>
</organism>
<dbReference type="InterPro" id="IPR013154">
    <property type="entry name" value="ADH-like_N"/>
</dbReference>
<dbReference type="InterPro" id="IPR047122">
    <property type="entry name" value="Trans-enoyl_RdTase-like"/>
</dbReference>
<dbReference type="Gene3D" id="3.40.50.720">
    <property type="entry name" value="NAD(P)-binding Rossmann-like Domain"/>
    <property type="match status" value="1"/>
</dbReference>
<protein>
    <submittedName>
        <fullName evidence="4">Chaperonin 10-like protein</fullName>
    </submittedName>
</protein>
<dbReference type="InterPro" id="IPR036291">
    <property type="entry name" value="NAD(P)-bd_dom_sf"/>
</dbReference>
<dbReference type="SUPFAM" id="SSF50129">
    <property type="entry name" value="GroES-like"/>
    <property type="match status" value="1"/>
</dbReference>
<comment type="similarity">
    <text evidence="1">Belongs to the zinc-containing alcohol dehydrogenase family.</text>
</comment>
<proteinExistence type="inferred from homology"/>
<evidence type="ECO:0000256" key="2">
    <source>
        <dbReference type="ARBA" id="ARBA00023002"/>
    </source>
</evidence>
<name>A0AAE0K1K4_9PEZI</name>
<gene>
    <name evidence="4" type="ORF">B0H63DRAFT_488360</name>
</gene>
<dbReference type="AlphaFoldDB" id="A0AAE0K1K4"/>
<dbReference type="PANTHER" id="PTHR45348:SF2">
    <property type="entry name" value="ZINC-TYPE ALCOHOL DEHYDROGENASE-LIKE PROTEIN C2E1P3.01"/>
    <property type="match status" value="1"/>
</dbReference>
<reference evidence="4" key="1">
    <citation type="journal article" date="2023" name="Mol. Phylogenet. Evol.">
        <title>Genome-scale phylogeny and comparative genomics of the fungal order Sordariales.</title>
        <authorList>
            <person name="Hensen N."/>
            <person name="Bonometti L."/>
            <person name="Westerberg I."/>
            <person name="Brannstrom I.O."/>
            <person name="Guillou S."/>
            <person name="Cros-Aarteil S."/>
            <person name="Calhoun S."/>
            <person name="Haridas S."/>
            <person name="Kuo A."/>
            <person name="Mondo S."/>
            <person name="Pangilinan J."/>
            <person name="Riley R."/>
            <person name="LaButti K."/>
            <person name="Andreopoulos B."/>
            <person name="Lipzen A."/>
            <person name="Chen C."/>
            <person name="Yan M."/>
            <person name="Daum C."/>
            <person name="Ng V."/>
            <person name="Clum A."/>
            <person name="Steindorff A."/>
            <person name="Ohm R.A."/>
            <person name="Martin F."/>
            <person name="Silar P."/>
            <person name="Natvig D.O."/>
            <person name="Lalanne C."/>
            <person name="Gautier V."/>
            <person name="Ament-Velasquez S.L."/>
            <person name="Kruys A."/>
            <person name="Hutchinson M.I."/>
            <person name="Powell A.J."/>
            <person name="Barry K."/>
            <person name="Miller A.N."/>
            <person name="Grigoriev I.V."/>
            <person name="Debuchy R."/>
            <person name="Gladieux P."/>
            <person name="Hiltunen Thoren M."/>
            <person name="Johannesson H."/>
        </authorList>
    </citation>
    <scope>NUCLEOTIDE SEQUENCE</scope>
    <source>
        <strain evidence="4">CBS 232.78</strain>
    </source>
</reference>
<dbReference type="SUPFAM" id="SSF51735">
    <property type="entry name" value="NAD(P)-binding Rossmann-fold domains"/>
    <property type="match status" value="1"/>
</dbReference>
<evidence type="ECO:0000256" key="1">
    <source>
        <dbReference type="ARBA" id="ARBA00008072"/>
    </source>
</evidence>
<comment type="caution">
    <text evidence="4">The sequence shown here is derived from an EMBL/GenBank/DDBJ whole genome shotgun (WGS) entry which is preliminary data.</text>
</comment>
<dbReference type="CDD" id="cd08249">
    <property type="entry name" value="enoyl_reductase_like"/>
    <property type="match status" value="1"/>
</dbReference>